<dbReference type="Proteomes" id="UP001190700">
    <property type="component" value="Unassembled WGS sequence"/>
</dbReference>
<evidence type="ECO:0000256" key="4">
    <source>
        <dbReference type="ARBA" id="ARBA00022737"/>
    </source>
</evidence>
<evidence type="ECO:0000313" key="11">
    <source>
        <dbReference type="EMBL" id="KAK3245774.1"/>
    </source>
</evidence>
<sequence>MPSAEFTRGIYSWSSEELPGTPSYYPTSPEYSPTSPEYSPTSPEHSPTSPAYSPTSPSSDPSATRSGLVLPVDAGSILPNPLEADDSIKLQIDAHTAVLKNAFIDAQFKLVDHLKGTLNAGSCIDSGTYRCVSPQLVSHTNDEAETKLLQNLPGSTRAHLEDHICYLCRDFGVQWQSCPNGHTMCAACVTKYPPDNSVGVMAKCGECRAYRNAPYAKGPVRYMRRVYEGVPEHVCPLCTDDTKHSLSGLLQHLRERCASVKVTMGRDELANKHREYLQKSVSSLKLNDTTLGALQSELVTQARNHLSPLLIARQQKVLDLQKSHKEALEAQAARFNEDIHQIKERHSISVSATLKRNRELEDSILDVRRQCSELRGKQRVERVQKKQKVAPTAE</sequence>
<dbReference type="InterPro" id="IPR000684">
    <property type="entry name" value="RNA_pol_II_repeat_euk"/>
</dbReference>
<feature type="compositionally biased region" description="Low complexity" evidence="10">
    <location>
        <begin position="21"/>
        <end position="66"/>
    </location>
</feature>
<keyword evidence="5" id="KW-0862">Zinc</keyword>
<keyword evidence="8" id="KW-0539">Nucleus</keyword>
<evidence type="ECO:0000256" key="5">
    <source>
        <dbReference type="ARBA" id="ARBA00022833"/>
    </source>
</evidence>
<keyword evidence="3" id="KW-0479">Metal-binding</keyword>
<keyword evidence="6" id="KW-0238">DNA-binding</keyword>
<organism evidence="11 12">
    <name type="scientific">Cymbomonas tetramitiformis</name>
    <dbReference type="NCBI Taxonomy" id="36881"/>
    <lineage>
        <taxon>Eukaryota</taxon>
        <taxon>Viridiplantae</taxon>
        <taxon>Chlorophyta</taxon>
        <taxon>Pyramimonadophyceae</taxon>
        <taxon>Pyramimonadales</taxon>
        <taxon>Pyramimonadaceae</taxon>
        <taxon>Cymbomonas</taxon>
    </lineage>
</organism>
<evidence type="ECO:0000256" key="10">
    <source>
        <dbReference type="SAM" id="MobiDB-lite"/>
    </source>
</evidence>
<keyword evidence="12" id="KW-1185">Reference proteome</keyword>
<evidence type="ECO:0000256" key="9">
    <source>
        <dbReference type="SAM" id="Coils"/>
    </source>
</evidence>
<evidence type="ECO:0000256" key="3">
    <source>
        <dbReference type="ARBA" id="ARBA00022723"/>
    </source>
</evidence>
<protein>
    <submittedName>
        <fullName evidence="11">Uncharacterized protein</fullName>
    </submittedName>
</protein>
<evidence type="ECO:0000256" key="2">
    <source>
        <dbReference type="ARBA" id="ARBA00022553"/>
    </source>
</evidence>
<feature type="coiled-coil region" evidence="9">
    <location>
        <begin position="318"/>
        <end position="377"/>
    </location>
</feature>
<feature type="region of interest" description="Disordered" evidence="10">
    <location>
        <begin position="1"/>
        <end position="67"/>
    </location>
</feature>
<dbReference type="GO" id="GO:0046872">
    <property type="term" value="F:metal ion binding"/>
    <property type="evidence" value="ECO:0007669"/>
    <property type="project" value="UniProtKB-KW"/>
</dbReference>
<name>A0AAE0C0Z1_9CHLO</name>
<comment type="subcellular location">
    <subcellularLocation>
        <location evidence="1">Nucleus</location>
    </subcellularLocation>
</comment>
<evidence type="ECO:0000313" key="12">
    <source>
        <dbReference type="Proteomes" id="UP001190700"/>
    </source>
</evidence>
<dbReference type="GO" id="GO:0005634">
    <property type="term" value="C:nucleus"/>
    <property type="evidence" value="ECO:0007669"/>
    <property type="project" value="UniProtKB-SubCell"/>
</dbReference>
<keyword evidence="9" id="KW-0175">Coiled coil</keyword>
<reference evidence="11 12" key="1">
    <citation type="journal article" date="2015" name="Genome Biol. Evol.">
        <title>Comparative Genomics of a Bacterivorous Green Alga Reveals Evolutionary Causalities and Consequences of Phago-Mixotrophic Mode of Nutrition.</title>
        <authorList>
            <person name="Burns J.A."/>
            <person name="Paasch A."/>
            <person name="Narechania A."/>
            <person name="Kim E."/>
        </authorList>
    </citation>
    <scope>NUCLEOTIDE SEQUENCE [LARGE SCALE GENOMIC DNA]</scope>
    <source>
        <strain evidence="11 12">PLY_AMNH</strain>
    </source>
</reference>
<dbReference type="GO" id="GO:0003677">
    <property type="term" value="F:DNA binding"/>
    <property type="evidence" value="ECO:0007669"/>
    <property type="project" value="UniProtKB-KW"/>
</dbReference>
<gene>
    <name evidence="11" type="ORF">CYMTET_44595</name>
</gene>
<proteinExistence type="predicted"/>
<evidence type="ECO:0000256" key="1">
    <source>
        <dbReference type="ARBA" id="ARBA00004123"/>
    </source>
</evidence>
<dbReference type="PROSITE" id="PS00115">
    <property type="entry name" value="RNA_POL_II_REPEAT"/>
    <property type="match status" value="1"/>
</dbReference>
<evidence type="ECO:0000256" key="8">
    <source>
        <dbReference type="ARBA" id="ARBA00023242"/>
    </source>
</evidence>
<dbReference type="AlphaFoldDB" id="A0AAE0C0Z1"/>
<comment type="caution">
    <text evidence="11">The sequence shown here is derived from an EMBL/GenBank/DDBJ whole genome shotgun (WGS) entry which is preliminary data.</text>
</comment>
<dbReference type="GO" id="GO:0006366">
    <property type="term" value="P:transcription by RNA polymerase II"/>
    <property type="evidence" value="ECO:0007669"/>
    <property type="project" value="InterPro"/>
</dbReference>
<keyword evidence="7" id="KW-0804">Transcription</keyword>
<accession>A0AAE0C0Z1</accession>
<keyword evidence="4" id="KW-0677">Repeat</keyword>
<keyword evidence="2" id="KW-0597">Phosphoprotein</keyword>
<evidence type="ECO:0000256" key="7">
    <source>
        <dbReference type="ARBA" id="ARBA00023163"/>
    </source>
</evidence>
<dbReference type="EMBL" id="LGRX02030310">
    <property type="protein sequence ID" value="KAK3245774.1"/>
    <property type="molecule type" value="Genomic_DNA"/>
</dbReference>
<evidence type="ECO:0000256" key="6">
    <source>
        <dbReference type="ARBA" id="ARBA00023125"/>
    </source>
</evidence>